<accession>A0A6M5YNQ5</accession>
<dbReference type="Proteomes" id="UP000503447">
    <property type="component" value="Chromosome"/>
</dbReference>
<dbReference type="KEGG" id="ftj:FTUN_3165"/>
<organism evidence="1 2">
    <name type="scientific">Frigoriglobus tundricola</name>
    <dbReference type="NCBI Taxonomy" id="2774151"/>
    <lineage>
        <taxon>Bacteria</taxon>
        <taxon>Pseudomonadati</taxon>
        <taxon>Planctomycetota</taxon>
        <taxon>Planctomycetia</taxon>
        <taxon>Gemmatales</taxon>
        <taxon>Gemmataceae</taxon>
        <taxon>Frigoriglobus</taxon>
    </lineage>
</organism>
<dbReference type="AlphaFoldDB" id="A0A6M5YNQ5"/>
<reference evidence="2" key="1">
    <citation type="submission" date="2020-05" db="EMBL/GenBank/DDBJ databases">
        <title>Frigoriglobus tundricola gen. nov., sp. nov., a psychrotolerant cellulolytic planctomycete of the family Gemmataceae with two divergent copies of 16S rRNA gene.</title>
        <authorList>
            <person name="Kulichevskaya I.S."/>
            <person name="Ivanova A.A."/>
            <person name="Naumoff D.G."/>
            <person name="Beletsky A.V."/>
            <person name="Rijpstra W.I.C."/>
            <person name="Sinninghe Damste J.S."/>
            <person name="Mardanov A.V."/>
            <person name="Ravin N.V."/>
            <person name="Dedysh S.N."/>
        </authorList>
    </citation>
    <scope>NUCLEOTIDE SEQUENCE [LARGE SCALE GENOMIC DNA]</scope>
    <source>
        <strain evidence="2">PL17</strain>
    </source>
</reference>
<gene>
    <name evidence="1" type="ORF">FTUN_3165</name>
</gene>
<protein>
    <submittedName>
        <fullName evidence="1">Uncharacterized protein</fullName>
    </submittedName>
</protein>
<dbReference type="EMBL" id="CP053452">
    <property type="protein sequence ID" value="QJW95615.1"/>
    <property type="molecule type" value="Genomic_DNA"/>
</dbReference>
<evidence type="ECO:0000313" key="2">
    <source>
        <dbReference type="Proteomes" id="UP000503447"/>
    </source>
</evidence>
<keyword evidence="2" id="KW-1185">Reference proteome</keyword>
<sequence>MVLDDAEMVLAGRTEPDHAAPLQQTRNCLGRAQNRYRRPLSKVLKQQPNPVERSRVFL</sequence>
<name>A0A6M5YNQ5_9BACT</name>
<proteinExistence type="predicted"/>
<evidence type="ECO:0000313" key="1">
    <source>
        <dbReference type="EMBL" id="QJW95615.1"/>
    </source>
</evidence>